<dbReference type="InterPro" id="IPR043502">
    <property type="entry name" value="DNA/RNA_pol_sf"/>
</dbReference>
<dbReference type="PANTHER" id="PTHR19446">
    <property type="entry name" value="REVERSE TRANSCRIPTASES"/>
    <property type="match status" value="1"/>
</dbReference>
<sequence length="425" mass="49738">MDLPFWDEWVQSVSELPNGKATGPSGISNEMIKHLSDIMQQVLFKIVCTCFKFQEIPSAWKLANVYPIPKPKPWGCNLNNTRPITLLETVRKTMILNDVIQNAKEEKKDLWILSQDLSKAYDRVNIHILRKAMARLSIPKNFTKLVLSLFTNRKNLVFTPDGNTDPYDVIIGIDQGEVISPLLWCIYYDPLLCEVESKYLGYNFQASYKDNIYDLQSNIINQHILSMAYMDNTQWLSESKDNLEKILEIADDFYNFTDIQVNKQKSELLLRIQNPNFKYNDDIQLNFENQQIAIKPVHQSQSVRILGVWFNMNCSQRYVIDQIKEEILKLALCMKYKRLTDKQVLYIYNSLIIPRIEYRSQITIFNKSESTSVMAPFRKIFKYKLHLASSIPNAILNNNFIYAFRDLYELQLQSKISNYNLQINS</sequence>
<dbReference type="EMBL" id="JEMT01024745">
    <property type="protein sequence ID" value="EXX62377.1"/>
    <property type="molecule type" value="Genomic_DNA"/>
</dbReference>
<dbReference type="HOGENOM" id="CLU_002435_6_0_1"/>
<gene>
    <name evidence="2" type="ORF">RirG_162300</name>
</gene>
<feature type="domain" description="Reverse transcriptase" evidence="1">
    <location>
        <begin position="49"/>
        <end position="292"/>
    </location>
</feature>
<dbReference type="SUPFAM" id="SSF56672">
    <property type="entry name" value="DNA/RNA polymerases"/>
    <property type="match status" value="1"/>
</dbReference>
<comment type="caution">
    <text evidence="2">The sequence shown here is derived from an EMBL/GenBank/DDBJ whole genome shotgun (WGS) entry which is preliminary data.</text>
</comment>
<protein>
    <recommendedName>
        <fullName evidence="1">Reverse transcriptase domain-containing protein</fullName>
    </recommendedName>
</protein>
<proteinExistence type="predicted"/>
<reference evidence="2 3" key="1">
    <citation type="submission" date="2014-02" db="EMBL/GenBank/DDBJ databases">
        <title>Single nucleus genome sequencing reveals high similarity among nuclei of an endomycorrhizal fungus.</title>
        <authorList>
            <person name="Lin K."/>
            <person name="Geurts R."/>
            <person name="Zhang Z."/>
            <person name="Limpens E."/>
            <person name="Saunders D.G."/>
            <person name="Mu D."/>
            <person name="Pang E."/>
            <person name="Cao H."/>
            <person name="Cha H."/>
            <person name="Lin T."/>
            <person name="Zhou Q."/>
            <person name="Shang Y."/>
            <person name="Li Y."/>
            <person name="Ivanov S."/>
            <person name="Sharma T."/>
            <person name="Velzen R.V."/>
            <person name="Ruijter N.D."/>
            <person name="Aanen D.K."/>
            <person name="Win J."/>
            <person name="Kamoun S."/>
            <person name="Bisseling T."/>
            <person name="Huang S."/>
        </authorList>
    </citation>
    <scope>NUCLEOTIDE SEQUENCE [LARGE SCALE GENOMIC DNA]</scope>
    <source>
        <strain evidence="3">DAOM197198w</strain>
    </source>
</reference>
<keyword evidence="3" id="KW-1185">Reference proteome</keyword>
<dbReference type="AlphaFoldDB" id="A0A015IYM1"/>
<evidence type="ECO:0000313" key="2">
    <source>
        <dbReference type="EMBL" id="EXX62377.1"/>
    </source>
</evidence>
<name>A0A015IYM1_RHIIW</name>
<accession>A0A015IYM1</accession>
<dbReference type="STRING" id="1432141.A0A015IYM1"/>
<evidence type="ECO:0000259" key="1">
    <source>
        <dbReference type="PROSITE" id="PS50878"/>
    </source>
</evidence>
<organism evidence="2 3">
    <name type="scientific">Rhizophagus irregularis (strain DAOM 197198w)</name>
    <name type="common">Glomus intraradices</name>
    <dbReference type="NCBI Taxonomy" id="1432141"/>
    <lineage>
        <taxon>Eukaryota</taxon>
        <taxon>Fungi</taxon>
        <taxon>Fungi incertae sedis</taxon>
        <taxon>Mucoromycota</taxon>
        <taxon>Glomeromycotina</taxon>
        <taxon>Glomeromycetes</taxon>
        <taxon>Glomerales</taxon>
        <taxon>Glomeraceae</taxon>
        <taxon>Rhizophagus</taxon>
    </lineage>
</organism>
<dbReference type="Proteomes" id="UP000022910">
    <property type="component" value="Unassembled WGS sequence"/>
</dbReference>
<evidence type="ECO:0000313" key="3">
    <source>
        <dbReference type="Proteomes" id="UP000022910"/>
    </source>
</evidence>
<dbReference type="Pfam" id="PF00078">
    <property type="entry name" value="RVT_1"/>
    <property type="match status" value="1"/>
</dbReference>
<dbReference type="OrthoDB" id="2435398at2759"/>
<dbReference type="InterPro" id="IPR000477">
    <property type="entry name" value="RT_dom"/>
</dbReference>
<dbReference type="PROSITE" id="PS50878">
    <property type="entry name" value="RT_POL"/>
    <property type="match status" value="1"/>
</dbReference>